<feature type="transmembrane region" description="Helical" evidence="9">
    <location>
        <begin position="341"/>
        <end position="360"/>
    </location>
</feature>
<name>A0A315E516_9BURK</name>
<feature type="transmembrane region" description="Helical" evidence="9">
    <location>
        <begin position="177"/>
        <end position="195"/>
    </location>
</feature>
<dbReference type="EMBL" id="NESN01000004">
    <property type="protein sequence ID" value="PUE52976.1"/>
    <property type="molecule type" value="Genomic_DNA"/>
</dbReference>
<feature type="transmembrane region" description="Helical" evidence="9">
    <location>
        <begin position="207"/>
        <end position="229"/>
    </location>
</feature>
<evidence type="ECO:0000256" key="9">
    <source>
        <dbReference type="SAM" id="Phobius"/>
    </source>
</evidence>
<keyword evidence="11" id="KW-1185">Reference proteome</keyword>
<gene>
    <name evidence="10" type="ORF">B9Z37_11910</name>
</gene>
<sequence>MTLDQLQLQALGVLGLTLVLSVLMGALFHRSHFCTMGAISDWVIMGDAHRAKQWAMAVAVAVLGFGLMSWLGWVTPGNTIYANTQIPWLSLLLGGVIFGSGMVLGSGCTSKSLVRLGGGNLKSLVVLMAMGISALATLRGLTAVWRVNSIDLVTVDSGMGAFLGQWFSHVTHIAQPWSNLLSAFAVASLLFLWVFKDRRTLGRSAILSGAGIGGVVVLLWWVSGVLGYVPEHPQTLEPVFLATASGRMEAMSLTAPVAYGWDALMYFSDGGKRVTTGMVMVMGVLLGAFCSAQWQGTFRWEGFTQTADLGRHLLGGALMGIGAVMAMGCSIGQGLSGLSTLSLGSGLAVIGIVLGAVLTLRWEMHRAELLA</sequence>
<evidence type="ECO:0000256" key="5">
    <source>
        <dbReference type="ARBA" id="ARBA00022692"/>
    </source>
</evidence>
<evidence type="ECO:0000256" key="4">
    <source>
        <dbReference type="ARBA" id="ARBA00022519"/>
    </source>
</evidence>
<organism evidence="10 11">
    <name type="scientific">Limnohabitans parvus II-B4</name>
    <dbReference type="NCBI Taxonomy" id="1293052"/>
    <lineage>
        <taxon>Bacteria</taxon>
        <taxon>Pseudomonadati</taxon>
        <taxon>Pseudomonadota</taxon>
        <taxon>Betaproteobacteria</taxon>
        <taxon>Burkholderiales</taxon>
        <taxon>Comamonadaceae</taxon>
        <taxon>Limnohabitans</taxon>
    </lineage>
</organism>
<evidence type="ECO:0000313" key="11">
    <source>
        <dbReference type="Proteomes" id="UP000250790"/>
    </source>
</evidence>
<evidence type="ECO:0000256" key="1">
    <source>
        <dbReference type="ARBA" id="ARBA00004429"/>
    </source>
</evidence>
<feature type="transmembrane region" description="Helical" evidence="9">
    <location>
        <begin position="54"/>
        <end position="73"/>
    </location>
</feature>
<comment type="caution">
    <text evidence="10">The sequence shown here is derived from an EMBL/GenBank/DDBJ whole genome shotgun (WGS) entry which is preliminary data.</text>
</comment>
<keyword evidence="2" id="KW-0813">Transport</keyword>
<evidence type="ECO:0000256" key="7">
    <source>
        <dbReference type="ARBA" id="ARBA00023136"/>
    </source>
</evidence>
<dbReference type="GO" id="GO:0005886">
    <property type="term" value="C:plasma membrane"/>
    <property type="evidence" value="ECO:0007669"/>
    <property type="project" value="UniProtKB-SubCell"/>
</dbReference>
<accession>A0A315E516</accession>
<evidence type="ECO:0000256" key="6">
    <source>
        <dbReference type="ARBA" id="ARBA00022989"/>
    </source>
</evidence>
<comment type="subcellular location">
    <subcellularLocation>
        <location evidence="1">Cell inner membrane</location>
        <topology evidence="1">Multi-pass membrane protein</topology>
    </subcellularLocation>
</comment>
<evidence type="ECO:0000256" key="8">
    <source>
        <dbReference type="ARBA" id="ARBA00035655"/>
    </source>
</evidence>
<evidence type="ECO:0000256" key="3">
    <source>
        <dbReference type="ARBA" id="ARBA00022475"/>
    </source>
</evidence>
<dbReference type="AlphaFoldDB" id="A0A315E516"/>
<dbReference type="InterPro" id="IPR007272">
    <property type="entry name" value="Sulf_transp_TsuA/YedE"/>
</dbReference>
<dbReference type="Proteomes" id="UP000250790">
    <property type="component" value="Unassembled WGS sequence"/>
</dbReference>
<keyword evidence="4" id="KW-0997">Cell inner membrane</keyword>
<dbReference type="Pfam" id="PF04143">
    <property type="entry name" value="Sulf_transp"/>
    <property type="match status" value="1"/>
</dbReference>
<keyword evidence="3" id="KW-1003">Cell membrane</keyword>
<evidence type="ECO:0000313" key="10">
    <source>
        <dbReference type="EMBL" id="PUE52976.1"/>
    </source>
</evidence>
<protein>
    <submittedName>
        <fullName evidence="10">Transporter</fullName>
    </submittedName>
</protein>
<feature type="transmembrane region" description="Helical" evidence="9">
    <location>
        <begin position="6"/>
        <end position="28"/>
    </location>
</feature>
<dbReference type="PANTHER" id="PTHR30574">
    <property type="entry name" value="INNER MEMBRANE PROTEIN YEDE"/>
    <property type="match status" value="1"/>
</dbReference>
<feature type="transmembrane region" description="Helical" evidence="9">
    <location>
        <begin position="85"/>
        <end position="104"/>
    </location>
</feature>
<feature type="transmembrane region" description="Helical" evidence="9">
    <location>
        <begin position="124"/>
        <end position="145"/>
    </location>
</feature>
<feature type="transmembrane region" description="Helical" evidence="9">
    <location>
        <begin position="313"/>
        <end position="335"/>
    </location>
</feature>
<feature type="transmembrane region" description="Helical" evidence="9">
    <location>
        <begin position="274"/>
        <end position="292"/>
    </location>
</feature>
<comment type="similarity">
    <text evidence="8">Belongs to the TsuA/YedE (TC 9.B.102) family.</text>
</comment>
<dbReference type="OrthoDB" id="9794165at2"/>
<keyword evidence="5 9" id="KW-0812">Transmembrane</keyword>
<keyword evidence="6 9" id="KW-1133">Transmembrane helix</keyword>
<proteinExistence type="inferred from homology"/>
<reference evidence="10 11" key="1">
    <citation type="submission" date="2017-04" db="EMBL/GenBank/DDBJ databases">
        <title>Unexpected and diverse lifestyles within the genus Limnohabitans.</title>
        <authorList>
            <person name="Kasalicky V."/>
            <person name="Mehrshad M."/>
            <person name="Andrei S.-A."/>
            <person name="Salcher M."/>
            <person name="Kratochvilova H."/>
            <person name="Simek K."/>
            <person name="Ghai R."/>
        </authorList>
    </citation>
    <scope>NUCLEOTIDE SEQUENCE [LARGE SCALE GENOMIC DNA]</scope>
    <source>
        <strain evidence="10 11">II-B4</strain>
    </source>
</reference>
<dbReference type="PANTHER" id="PTHR30574:SF1">
    <property type="entry name" value="SULPHUR TRANSPORT DOMAIN-CONTAINING PROTEIN"/>
    <property type="match status" value="1"/>
</dbReference>
<evidence type="ECO:0000256" key="2">
    <source>
        <dbReference type="ARBA" id="ARBA00022448"/>
    </source>
</evidence>
<keyword evidence="7 9" id="KW-0472">Membrane</keyword>